<dbReference type="PANTHER" id="PTHR36984">
    <property type="entry name" value="CRISPR-ASSOCIATED ENDORIBONUCLEASE CAS6 1"/>
    <property type="match status" value="1"/>
</dbReference>
<evidence type="ECO:0000256" key="4">
    <source>
        <dbReference type="PIRNR" id="PIRNR005054"/>
    </source>
</evidence>
<proteinExistence type="inferred from homology"/>
<evidence type="ECO:0000313" key="8">
    <source>
        <dbReference type="EMBL" id="QNO47011.1"/>
    </source>
</evidence>
<dbReference type="PANTHER" id="PTHR36984:SF1">
    <property type="entry name" value="CRISPR-ASSOCIATED ENDORIBONUCLEASE CAS6 1"/>
    <property type="match status" value="1"/>
</dbReference>
<dbReference type="Gene3D" id="3.30.70.1900">
    <property type="match status" value="1"/>
</dbReference>
<dbReference type="InterPro" id="IPR045747">
    <property type="entry name" value="CRISPR-assoc_prot_Cas6_N_sf"/>
</dbReference>
<keyword evidence="8" id="KW-0378">Hydrolase</keyword>
<keyword evidence="2" id="KW-0694">RNA-binding</keyword>
<evidence type="ECO:0000256" key="3">
    <source>
        <dbReference type="ARBA" id="ARBA00023118"/>
    </source>
</evidence>
<dbReference type="GO" id="GO:0003723">
    <property type="term" value="F:RNA binding"/>
    <property type="evidence" value="ECO:0007669"/>
    <property type="project" value="UniProtKB-KW"/>
</dbReference>
<evidence type="ECO:0000256" key="5">
    <source>
        <dbReference type="PIRSR" id="PIRSR005054-1"/>
    </source>
</evidence>
<evidence type="ECO:0000256" key="2">
    <source>
        <dbReference type="ARBA" id="ARBA00022884"/>
    </source>
</evidence>
<dbReference type="PIRSF" id="PIRSF005054">
    <property type="entry name" value="PF1131"/>
    <property type="match status" value="1"/>
</dbReference>
<reference evidence="8" key="1">
    <citation type="submission" date="2020-06" db="EMBL/GenBank/DDBJ databases">
        <title>Unique genomic features of the anaerobic methanotrophic archaea.</title>
        <authorList>
            <person name="Chadwick G.L."/>
            <person name="Skennerton C.T."/>
            <person name="Laso-Perez R."/>
            <person name="Leu A.O."/>
            <person name="Speth D.R."/>
            <person name="Yu H."/>
            <person name="Morgan-Lang C."/>
            <person name="Hatzenpichler R."/>
            <person name="Goudeau D."/>
            <person name="Malmstrom R."/>
            <person name="Brazelton W.J."/>
            <person name="Woyke T."/>
            <person name="Hallam S.J."/>
            <person name="Tyson G.W."/>
            <person name="Wegener G."/>
            <person name="Boetius A."/>
            <person name="Orphan V."/>
        </authorList>
    </citation>
    <scope>NUCLEOTIDE SEQUENCE</scope>
</reference>
<evidence type="ECO:0000256" key="6">
    <source>
        <dbReference type="PIRSR" id="PIRSR005054-50"/>
    </source>
</evidence>
<feature type="site" description="Transition state stabilizer" evidence="5">
    <location>
        <position position="49"/>
    </location>
</feature>
<sequence>MRSKITLHKITPAPIHYDYQYGIAAMLYKKLAHANIRLANEIHSHTGFKFYTFSNLIFDDRIPARHGLNFEQAHFYLSSPDPEFIRSFTEGLLQDPEFYLRRTETGKERASILIERIEILPKETIGEVCKFKTISPIYVKTQRLQDGRLRDFDLYPTDGKFYENLHTNLVARYREYHGHDVNHDHFEVTDTRNVKPKRIKIANTYRRCSLMEFEVQGSPELLEFAYEAGIGEKNAMGFGCLQRIGSK</sequence>
<comment type="similarity">
    <text evidence="1 4">Belongs to the CRISPR-associated protein Cas6/Cse3/CasE family.</text>
</comment>
<feature type="domain" description="CRISPR associated protein Cas6 C-terminal" evidence="7">
    <location>
        <begin position="125"/>
        <end position="241"/>
    </location>
</feature>
<dbReference type="Pfam" id="PF01881">
    <property type="entry name" value="Cas_Cas6_C"/>
    <property type="match status" value="1"/>
</dbReference>
<accession>A0A7G9YG77</accession>
<dbReference type="Pfam" id="PF21350">
    <property type="entry name" value="Cas6_I-A"/>
    <property type="match status" value="1"/>
</dbReference>
<evidence type="ECO:0000259" key="7">
    <source>
        <dbReference type="Pfam" id="PF01881"/>
    </source>
</evidence>
<keyword evidence="3" id="KW-0051">Antiviral defense</keyword>
<name>A0A7G9YG77_9EURY</name>
<dbReference type="GO" id="GO:0016788">
    <property type="term" value="F:hydrolase activity, acting on ester bonds"/>
    <property type="evidence" value="ECO:0007669"/>
    <property type="project" value="InterPro"/>
</dbReference>
<comment type="function">
    <text evidence="4">CRISPR (clustered regularly interspaced short palindromic repeat), is an adaptive immune system that provides protection against mobile genetic elements (viruses, transposable elements and conjugative plasmids). CRISPR clusters contain sequences complementary to antecedent mobile elements and target invading nucleic acids. CRISPR clusters are transcribed and processed into CRISPR RNA (crRNA).</text>
</comment>
<dbReference type="AlphaFoldDB" id="A0A7G9YG77"/>
<dbReference type="EMBL" id="MT631237">
    <property type="protein sequence ID" value="QNO47011.1"/>
    <property type="molecule type" value="Genomic_DNA"/>
</dbReference>
<feature type="active site" description="Proton donor" evidence="6">
    <location>
        <position position="43"/>
    </location>
</feature>
<evidence type="ECO:0000256" key="1">
    <source>
        <dbReference type="ARBA" id="ARBA00005937"/>
    </source>
</evidence>
<gene>
    <name evidence="8" type="primary">cas6a</name>
    <name evidence="8" type="ORF">JMDIOONB_00023</name>
</gene>
<dbReference type="Gene3D" id="3.30.70.1890">
    <property type="match status" value="1"/>
</dbReference>
<organism evidence="8">
    <name type="scientific">Candidatus Methanogaster sp. ANME-2c ERB4</name>
    <dbReference type="NCBI Taxonomy" id="2759911"/>
    <lineage>
        <taxon>Archaea</taxon>
        <taxon>Methanobacteriati</taxon>
        <taxon>Methanobacteriota</taxon>
        <taxon>Stenosarchaea group</taxon>
        <taxon>Methanomicrobia</taxon>
        <taxon>Methanosarcinales</taxon>
        <taxon>ANME-2 cluster</taxon>
        <taxon>Candidatus Methanogasteraceae</taxon>
        <taxon>Candidatus Methanogaster</taxon>
    </lineage>
</organism>
<protein>
    <recommendedName>
        <fullName evidence="4">CRISPR-associated endoribonuclease</fullName>
    </recommendedName>
</protein>
<dbReference type="NCBIfam" id="TIGR01877">
    <property type="entry name" value="cas_cas6"/>
    <property type="match status" value="1"/>
</dbReference>
<dbReference type="GO" id="GO:0051607">
    <property type="term" value="P:defense response to virus"/>
    <property type="evidence" value="ECO:0007669"/>
    <property type="project" value="UniProtKB-KW"/>
</dbReference>
<dbReference type="InterPro" id="IPR049435">
    <property type="entry name" value="Cas_Cas6_C"/>
</dbReference>
<dbReference type="InterPro" id="IPR010156">
    <property type="entry name" value="CRISPR-assoc_prot_Cas6"/>
</dbReference>
<feature type="active site" description="Proton acceptor" evidence="6">
    <location>
        <position position="28"/>
    </location>
</feature>